<dbReference type="EMBL" id="BK015636">
    <property type="protein sequence ID" value="DAE17160.1"/>
    <property type="molecule type" value="Genomic_DNA"/>
</dbReference>
<organism evidence="1">
    <name type="scientific">Siphoviridae sp. ctbvd11</name>
    <dbReference type="NCBI Taxonomy" id="2825567"/>
    <lineage>
        <taxon>Viruses</taxon>
        <taxon>Duplodnaviria</taxon>
        <taxon>Heunggongvirae</taxon>
        <taxon>Uroviricota</taxon>
        <taxon>Caudoviricetes</taxon>
    </lineage>
</organism>
<accession>A0A8S5QDK2</accession>
<name>A0A8S5QDK2_9CAUD</name>
<protein>
    <submittedName>
        <fullName evidence="1">Uncharacterized protein</fullName>
    </submittedName>
</protein>
<proteinExistence type="predicted"/>
<sequence length="48" mass="5398">MASQLSIAGRFNPIAPPFPAIPPLVPFSKIQYFAKNIYSKIQFFSKII</sequence>
<evidence type="ECO:0000313" key="1">
    <source>
        <dbReference type="EMBL" id="DAE17160.1"/>
    </source>
</evidence>
<reference evidence="1" key="1">
    <citation type="journal article" date="2021" name="Proc. Natl. Acad. Sci. U.S.A.">
        <title>A Catalog of Tens of Thousands of Viruses from Human Metagenomes Reveals Hidden Associations with Chronic Diseases.</title>
        <authorList>
            <person name="Tisza M.J."/>
            <person name="Buck C.B."/>
        </authorList>
    </citation>
    <scope>NUCLEOTIDE SEQUENCE</scope>
    <source>
        <strain evidence="1">Ctbvd11</strain>
    </source>
</reference>